<comment type="caution">
    <text evidence="1">The sequence shown here is derived from an EMBL/GenBank/DDBJ whole genome shotgun (WGS) entry which is preliminary data.</text>
</comment>
<evidence type="ECO:0000313" key="1">
    <source>
        <dbReference type="EMBL" id="ROW13615.1"/>
    </source>
</evidence>
<dbReference type="EMBL" id="LKEB01000018">
    <property type="protein sequence ID" value="ROW13615.1"/>
    <property type="molecule type" value="Genomic_DNA"/>
</dbReference>
<dbReference type="Proteomes" id="UP000285146">
    <property type="component" value="Unassembled WGS sequence"/>
</dbReference>
<dbReference type="PANTHER" id="PTHR21310:SF15">
    <property type="entry name" value="AMINOGLYCOSIDE PHOSPHOTRANSFERASE DOMAIN-CONTAINING PROTEIN"/>
    <property type="match status" value="1"/>
</dbReference>
<evidence type="ECO:0000313" key="2">
    <source>
        <dbReference type="Proteomes" id="UP000285146"/>
    </source>
</evidence>
<keyword evidence="2" id="KW-1185">Reference proteome</keyword>
<dbReference type="PANTHER" id="PTHR21310">
    <property type="entry name" value="AMINOGLYCOSIDE PHOSPHOTRANSFERASE-RELATED-RELATED"/>
    <property type="match status" value="1"/>
</dbReference>
<dbReference type="InParanoid" id="A0A423XC66"/>
<organism evidence="1 2">
    <name type="scientific">Cytospora leucostoma</name>
    <dbReference type="NCBI Taxonomy" id="1230097"/>
    <lineage>
        <taxon>Eukaryota</taxon>
        <taxon>Fungi</taxon>
        <taxon>Dikarya</taxon>
        <taxon>Ascomycota</taxon>
        <taxon>Pezizomycotina</taxon>
        <taxon>Sordariomycetes</taxon>
        <taxon>Sordariomycetidae</taxon>
        <taxon>Diaporthales</taxon>
        <taxon>Cytosporaceae</taxon>
        <taxon>Cytospora</taxon>
    </lineage>
</organism>
<sequence>MASSQGGVEPPVLDWPVWGFWKSRMDECSQRTNWKGICERASRANGGQPCKLLAAKTSGRNRLARLLEFQDGTRWIAYVQLQESDQESSRALKTEIDTMALLLRETRAPVPRVFAFEADDDNPAGSAFMLLELVPGNNALVEIKRHTNAESIIIPPDSRETFHRSMAAAHVQIASARLPQIGTVKRDADGSFSVGPIPGIGGPFDTAASFIQAYAAAMEFPYSHEYVRRFCPPAVADEVLEGQDGFPARLAALAASGKHFTREGPFPVQHPHLTHDDVIVNRWFDVLGVIDWEGAHTVPWELVHAPLGINTLPRQIVPPEQFDEAGQPLDADDAERLAHEREYAAMVRDAERGAHADHRLSDVLADRDAQDIASACSFFLAGKAGYYGRLMDYFENK</sequence>
<dbReference type="InterPro" id="IPR011009">
    <property type="entry name" value="Kinase-like_dom_sf"/>
</dbReference>
<protein>
    <submittedName>
        <fullName evidence="1">Uncharacterized protein</fullName>
    </submittedName>
</protein>
<dbReference type="OrthoDB" id="4836165at2759"/>
<name>A0A423XC66_9PEZI</name>
<dbReference type="STRING" id="1230097.A0A423XC66"/>
<reference evidence="1 2" key="1">
    <citation type="submission" date="2015-09" db="EMBL/GenBank/DDBJ databases">
        <title>Host preference determinants of Valsa canker pathogens revealed by comparative genomics.</title>
        <authorList>
            <person name="Yin Z."/>
            <person name="Huang L."/>
        </authorList>
    </citation>
    <scope>NUCLEOTIDE SEQUENCE [LARGE SCALE GENOMIC DNA]</scope>
    <source>
        <strain evidence="1 2">SXYLt</strain>
    </source>
</reference>
<accession>A0A423XC66</accession>
<dbReference type="Gene3D" id="3.30.200.20">
    <property type="entry name" value="Phosphorylase Kinase, domain 1"/>
    <property type="match status" value="1"/>
</dbReference>
<dbReference type="InterPro" id="IPR051678">
    <property type="entry name" value="AGP_Transferase"/>
</dbReference>
<dbReference type="AlphaFoldDB" id="A0A423XC66"/>
<dbReference type="SUPFAM" id="SSF56112">
    <property type="entry name" value="Protein kinase-like (PK-like)"/>
    <property type="match status" value="1"/>
</dbReference>
<proteinExistence type="predicted"/>
<gene>
    <name evidence="1" type="ORF">VPNG_04560</name>
</gene>